<reference evidence="2" key="1">
    <citation type="submission" date="2018-11" db="EMBL/GenBank/DDBJ databases">
        <authorList>
            <person name="Alioto T."/>
            <person name="Alioto T."/>
        </authorList>
    </citation>
    <scope>NUCLEOTIDE SEQUENCE</scope>
</reference>
<organism evidence="2 3">
    <name type="scientific">Mytilus galloprovincialis</name>
    <name type="common">Mediterranean mussel</name>
    <dbReference type="NCBI Taxonomy" id="29158"/>
    <lineage>
        <taxon>Eukaryota</taxon>
        <taxon>Metazoa</taxon>
        <taxon>Spiralia</taxon>
        <taxon>Lophotrochozoa</taxon>
        <taxon>Mollusca</taxon>
        <taxon>Bivalvia</taxon>
        <taxon>Autobranchia</taxon>
        <taxon>Pteriomorphia</taxon>
        <taxon>Mytilida</taxon>
        <taxon>Mytiloidea</taxon>
        <taxon>Mytilidae</taxon>
        <taxon>Mytilinae</taxon>
        <taxon>Mytilus</taxon>
    </lineage>
</organism>
<sequence>MTIKHRPGRLHADADALSRPPDTLPECIHYKPNLSLKQLPCKGCAYCQRAHRNWTRFLTEVNEVIPLAKNPNRQQPLTNVSAAMVHLFSTPEPETLALPQASDNNQDVSDLPDVTCNQDLTVSAPSQKQQEVNNTWFSTHIELICTPTTAQVIASDQNSCHVAAVTQSISQALALMRSRLDTPKQEEAIEAPIRQEEEIPMEDRHIIILQNGLVKRMVPVCSLRDLRSITNKRFPGRGEGVSPTCNTITGKDPRDLTTLVESREIQTGEETPTSLEP</sequence>
<gene>
    <name evidence="2" type="ORF">MGAL_10B040918</name>
</gene>
<evidence type="ECO:0000256" key="1">
    <source>
        <dbReference type="SAM" id="MobiDB-lite"/>
    </source>
</evidence>
<keyword evidence="3" id="KW-1185">Reference proteome</keyword>
<accession>A0A8B6F0S3</accession>
<feature type="region of interest" description="Disordered" evidence="1">
    <location>
        <begin position="234"/>
        <end position="253"/>
    </location>
</feature>
<dbReference type="EMBL" id="UYJE01006036">
    <property type="protein sequence ID" value="VDI42567.1"/>
    <property type="molecule type" value="Genomic_DNA"/>
</dbReference>
<dbReference type="Proteomes" id="UP000596742">
    <property type="component" value="Unassembled WGS sequence"/>
</dbReference>
<evidence type="ECO:0000313" key="3">
    <source>
        <dbReference type="Proteomes" id="UP000596742"/>
    </source>
</evidence>
<dbReference type="AlphaFoldDB" id="A0A8B6F0S3"/>
<comment type="caution">
    <text evidence="2">The sequence shown here is derived from an EMBL/GenBank/DDBJ whole genome shotgun (WGS) entry which is preliminary data.</text>
</comment>
<dbReference type="OrthoDB" id="6154454at2759"/>
<protein>
    <submittedName>
        <fullName evidence="2">Uncharacterized protein</fullName>
    </submittedName>
</protein>
<evidence type="ECO:0000313" key="2">
    <source>
        <dbReference type="EMBL" id="VDI42567.1"/>
    </source>
</evidence>
<proteinExistence type="predicted"/>
<name>A0A8B6F0S3_MYTGA</name>